<dbReference type="AlphaFoldDB" id="A0A174NR04"/>
<dbReference type="RefSeq" id="WP_055172156.1">
    <property type="nucleotide sequence ID" value="NZ_CZAI01000005.1"/>
</dbReference>
<organism evidence="1 2">
    <name type="scientific">Bacteroides caccae</name>
    <dbReference type="NCBI Taxonomy" id="47678"/>
    <lineage>
        <taxon>Bacteria</taxon>
        <taxon>Pseudomonadati</taxon>
        <taxon>Bacteroidota</taxon>
        <taxon>Bacteroidia</taxon>
        <taxon>Bacteroidales</taxon>
        <taxon>Bacteroidaceae</taxon>
        <taxon>Bacteroides</taxon>
    </lineage>
</organism>
<proteinExistence type="predicted"/>
<reference evidence="1 2" key="1">
    <citation type="submission" date="2015-09" db="EMBL/GenBank/DDBJ databases">
        <authorList>
            <consortium name="Pathogen Informatics"/>
        </authorList>
    </citation>
    <scope>NUCLEOTIDE SEQUENCE [LARGE SCALE GENOMIC DNA]</scope>
    <source>
        <strain evidence="1 2">2789STDY5834880</strain>
    </source>
</reference>
<evidence type="ECO:0000313" key="2">
    <source>
        <dbReference type="Proteomes" id="UP000095657"/>
    </source>
</evidence>
<name>A0A174NR04_9BACE</name>
<sequence length="132" mass="15424">MNHNRLYFLLLLFAFSLGIPGLAQKRCISQDWNFCRISDETSKAEIKNQGSDWSSQYNVQHMDMNGNSELAVPQNTLRAELRQLESKQWEQITLPHTPFVEPLTVLHQWQGICYYKKKGNYIQSYSLTLVKI</sequence>
<dbReference type="EMBL" id="CZAI01000005">
    <property type="protein sequence ID" value="CUP49681.1"/>
    <property type="molecule type" value="Genomic_DNA"/>
</dbReference>
<dbReference type="STRING" id="47678.ERS852494_02374"/>
<evidence type="ECO:0000313" key="1">
    <source>
        <dbReference type="EMBL" id="CUP49681.1"/>
    </source>
</evidence>
<gene>
    <name evidence="1" type="ORF">ERS852494_02374</name>
</gene>
<accession>A0A174NR04</accession>
<protein>
    <submittedName>
        <fullName evidence="1">Uncharacterized protein</fullName>
    </submittedName>
</protein>
<dbReference type="Proteomes" id="UP000095657">
    <property type="component" value="Unassembled WGS sequence"/>
</dbReference>